<evidence type="ECO:0000313" key="1">
    <source>
        <dbReference type="EMBL" id="KAK8761246.1"/>
    </source>
</evidence>
<gene>
    <name evidence="1" type="ORF">V5799_027485</name>
</gene>
<organism evidence="1 2">
    <name type="scientific">Amblyomma americanum</name>
    <name type="common">Lone star tick</name>
    <dbReference type="NCBI Taxonomy" id="6943"/>
    <lineage>
        <taxon>Eukaryota</taxon>
        <taxon>Metazoa</taxon>
        <taxon>Ecdysozoa</taxon>
        <taxon>Arthropoda</taxon>
        <taxon>Chelicerata</taxon>
        <taxon>Arachnida</taxon>
        <taxon>Acari</taxon>
        <taxon>Parasitiformes</taxon>
        <taxon>Ixodida</taxon>
        <taxon>Ixodoidea</taxon>
        <taxon>Ixodidae</taxon>
        <taxon>Amblyomminae</taxon>
        <taxon>Amblyomma</taxon>
    </lineage>
</organism>
<dbReference type="AlphaFoldDB" id="A0AAQ4DFK6"/>
<accession>A0AAQ4DFK6</accession>
<evidence type="ECO:0000313" key="2">
    <source>
        <dbReference type="Proteomes" id="UP001321473"/>
    </source>
</evidence>
<name>A0AAQ4DFK6_AMBAM</name>
<keyword evidence="2" id="KW-1185">Reference proteome</keyword>
<dbReference type="EMBL" id="JARKHS020031391">
    <property type="protein sequence ID" value="KAK8761246.1"/>
    <property type="molecule type" value="Genomic_DNA"/>
</dbReference>
<comment type="caution">
    <text evidence="1">The sequence shown here is derived from an EMBL/GenBank/DDBJ whole genome shotgun (WGS) entry which is preliminary data.</text>
</comment>
<dbReference type="Proteomes" id="UP001321473">
    <property type="component" value="Unassembled WGS sequence"/>
</dbReference>
<reference evidence="1 2" key="1">
    <citation type="journal article" date="2023" name="Arcadia Sci">
        <title>De novo assembly of a long-read Amblyomma americanum tick genome.</title>
        <authorList>
            <person name="Chou S."/>
            <person name="Poskanzer K.E."/>
            <person name="Rollins M."/>
            <person name="Thuy-Boun P.S."/>
        </authorList>
    </citation>
    <scope>NUCLEOTIDE SEQUENCE [LARGE SCALE GENOMIC DNA]</scope>
    <source>
        <strain evidence="1">F_SG_1</strain>
        <tissue evidence="1">Salivary glands</tissue>
    </source>
</reference>
<protein>
    <submittedName>
        <fullName evidence="1">Uncharacterized protein</fullName>
    </submittedName>
</protein>
<sequence>MPRKNKVVKKKRRLCKMASIDNNYHKYRFPSNVQMVADVLRMTVLNTHIPVNCSPVVESPKGTGGGPVRRFSPDTAHPVQFTQYLNKALRAARSSPSQRHSAYLATFNTGVSPLVSYQLVNSHEIPAEFAPNNVIYNPITGELRFINRGLTDREKRTIAQIKRARMEAGDLGNALPDRAYYQRMIENGICNVDASGSRLSAAADSCFVETTMDVPGYFQTHPVFRGVPSKYVLPTRGRSIGVNDFETCSRVKPPAGVVIGLDSTLSPINIVARQMATGNTVTRYVSNGVYTRSCDPGSTDPSCLNTTAATAGGTTIAPNVADSVAAIVRACIRESERIGGGSLASTAFGVGKTNSETELAIHDIIRSSSTPSALIGQTMQHLRSLPDTPVNTRAARYFMAILVHIGYLNPNDSAVRRILSADADISLAASQPPRGGRGTW</sequence>
<proteinExistence type="predicted"/>